<evidence type="ECO:0000256" key="1">
    <source>
        <dbReference type="SAM" id="Coils"/>
    </source>
</evidence>
<feature type="region of interest" description="Disordered" evidence="2">
    <location>
        <begin position="186"/>
        <end position="206"/>
    </location>
</feature>
<dbReference type="GO" id="GO:0005814">
    <property type="term" value="C:centriole"/>
    <property type="evidence" value="ECO:0007669"/>
    <property type="project" value="TreeGrafter"/>
</dbReference>
<feature type="region of interest" description="Disordered" evidence="2">
    <location>
        <begin position="93"/>
        <end position="143"/>
    </location>
</feature>
<feature type="compositionally biased region" description="Polar residues" evidence="2">
    <location>
        <begin position="130"/>
        <end position="139"/>
    </location>
</feature>
<keyword evidence="1" id="KW-0175">Coiled coil</keyword>
<dbReference type="GO" id="GO:0051299">
    <property type="term" value="P:centrosome separation"/>
    <property type="evidence" value="ECO:0007669"/>
    <property type="project" value="TreeGrafter"/>
</dbReference>
<feature type="region of interest" description="Disordered" evidence="2">
    <location>
        <begin position="365"/>
        <end position="397"/>
    </location>
</feature>
<dbReference type="PaxDb" id="121845-A0A3Q0IP00"/>
<dbReference type="GeneID" id="103507323"/>
<evidence type="ECO:0000256" key="2">
    <source>
        <dbReference type="SAM" id="MobiDB-lite"/>
    </source>
</evidence>
<dbReference type="RefSeq" id="XP_026678031.1">
    <property type="nucleotide sequence ID" value="XM_026822230.1"/>
</dbReference>
<dbReference type="GO" id="GO:1902017">
    <property type="term" value="P:regulation of cilium assembly"/>
    <property type="evidence" value="ECO:0007669"/>
    <property type="project" value="InterPro"/>
</dbReference>
<dbReference type="PANTHER" id="PTHR34439">
    <property type="entry name" value="CENTROBIN"/>
    <property type="match status" value="1"/>
</dbReference>
<protein>
    <submittedName>
        <fullName evidence="4">Golgin subfamily B member 1-like</fullName>
    </submittedName>
</protein>
<feature type="compositionally biased region" description="Polar residues" evidence="2">
    <location>
        <begin position="1039"/>
        <end position="1048"/>
    </location>
</feature>
<dbReference type="GO" id="GO:1902410">
    <property type="term" value="P:mitotic cytokinetic process"/>
    <property type="evidence" value="ECO:0007669"/>
    <property type="project" value="TreeGrafter"/>
</dbReference>
<dbReference type="GO" id="GO:0007099">
    <property type="term" value="P:centriole replication"/>
    <property type="evidence" value="ECO:0007669"/>
    <property type="project" value="InterPro"/>
</dbReference>
<dbReference type="AlphaFoldDB" id="A0A3Q0IP00"/>
<feature type="compositionally biased region" description="Basic and acidic residues" evidence="2">
    <location>
        <begin position="371"/>
        <end position="380"/>
    </location>
</feature>
<feature type="region of interest" description="Disordered" evidence="2">
    <location>
        <begin position="1034"/>
        <end position="1055"/>
    </location>
</feature>
<sequence length="1055" mass="120193">MSGSDSDDTDILLLIPPNFFSAKADSDVETIKPSGSGGHLNSHVVKGIINHINDLEDRVSTIETIDSARTSCYSDSEMNNRCNSSYKNYLTSPGTGSLTRTPAKYRQNTTCHSTPSHPSGMRKIHHQENLSKSFSPQRSGSKKYAQDKLLNEIDHFYALGKSSNKLNDSDNLGTSIDMDISNTIEGTLSNLSTSPPPEETHHGSTDKLDLPAIERLLKQVELTQKEFEDKLKQKEGDYVLKAKRVYSCGVEKSFKQTSIDMDVSNTIEGTLSNLSTSPPPKETHHGSTDKLDLPAIERLLKQVELTQKEFEDKLKQKEGDYVLKAKRVYSCGVVLNFGLRNFQYENVHQSGSGNQEELISKKHVTPLEAPNEPKAKRKLDLGGGGGGGDVSPPGEMTAGIQELCTSNYQPQQDRTHEPPSIPAKLLSLGELWRQDKGEESPSKSSNTILLRRKIEEEKYRREHCEQLIQQLQFRLLEEQEKVAVAIKVDQEKDKAIRTLQTGWGKLVAHWREIEEQRHDLTNKLLTEKQERQNEKLERYEREVSQVVNLAAGYKEKAEKAESDKSTVQYEAQAALESMRDSMVQMERSLGETRQKLEDYQKDRKMLADKLTLTEEELDKLLKETSTMPYSLNYMFQKAQDEIQTLLAKSASIKTELREFYQTQLNNNVKEKLKEFQTQLDSAELTLHREFQQKEKTLQMRRNQLLPQDEIQTLLAKSASIKTELREFYQTQLNNNVKEKLKEFQTQLDSQKAQDEIQTLLAKSASIKTELREFYQTQLNNNVKEKLKEFQTQLDSAELTLHREFQQKEKTIVENAAKQLKQISEKLMLDFKAKCEVYEAENKKLKAELTQRDIKLKETNHLLKEESKKRELMAKKVESVMQSQLQQAIHMITSDVTHLHTSKESLATRQPSEQSLIDSTTDTNCPVTQQYVPSSNQQYAPSSNQQYSIPTSNINQQYSMFSADSTHMNIVERDIPNSADDMRKYIEMLLEKPPGNPVSDLEAEVKDSAGPMTSFLESSVTSDIFNEPALYTKTVRSKSNENPSSQSKSNCKKIWK</sequence>
<dbReference type="KEGG" id="dci:103507323"/>
<organism evidence="3 4">
    <name type="scientific">Diaphorina citri</name>
    <name type="common">Asian citrus psyllid</name>
    <dbReference type="NCBI Taxonomy" id="121845"/>
    <lineage>
        <taxon>Eukaryota</taxon>
        <taxon>Metazoa</taxon>
        <taxon>Ecdysozoa</taxon>
        <taxon>Arthropoda</taxon>
        <taxon>Hexapoda</taxon>
        <taxon>Insecta</taxon>
        <taxon>Pterygota</taxon>
        <taxon>Neoptera</taxon>
        <taxon>Paraneoptera</taxon>
        <taxon>Hemiptera</taxon>
        <taxon>Sternorrhyncha</taxon>
        <taxon>Psylloidea</taxon>
        <taxon>Psyllidae</taxon>
        <taxon>Diaphorininae</taxon>
        <taxon>Diaphorina</taxon>
    </lineage>
</organism>
<gene>
    <name evidence="4" type="primary">LOC103507323</name>
</gene>
<dbReference type="PANTHER" id="PTHR34439:SF1">
    <property type="entry name" value="CENTROBIN"/>
    <property type="match status" value="1"/>
</dbReference>
<reference evidence="4" key="1">
    <citation type="submission" date="2025-08" db="UniProtKB">
        <authorList>
            <consortium name="RefSeq"/>
        </authorList>
    </citation>
    <scope>IDENTIFICATION</scope>
</reference>
<feature type="coiled-coil region" evidence="1">
    <location>
        <begin position="522"/>
        <end position="623"/>
    </location>
</feature>
<dbReference type="GO" id="GO:0005813">
    <property type="term" value="C:centrosome"/>
    <property type="evidence" value="ECO:0007669"/>
    <property type="project" value="TreeGrafter"/>
</dbReference>
<name>A0A3Q0IP00_DIACI</name>
<accession>A0A3Q0IP00</accession>
<evidence type="ECO:0000313" key="3">
    <source>
        <dbReference type="Proteomes" id="UP000079169"/>
    </source>
</evidence>
<proteinExistence type="predicted"/>
<feature type="compositionally biased region" description="Polar residues" evidence="2">
    <location>
        <begin position="93"/>
        <end position="117"/>
    </location>
</feature>
<dbReference type="Proteomes" id="UP000079169">
    <property type="component" value="Unplaced"/>
</dbReference>
<evidence type="ECO:0000313" key="4">
    <source>
        <dbReference type="RefSeq" id="XP_026678031.1"/>
    </source>
</evidence>
<keyword evidence="3" id="KW-1185">Reference proteome</keyword>
<dbReference type="InterPro" id="IPR038923">
    <property type="entry name" value="Centrobin"/>
</dbReference>